<dbReference type="InterPro" id="IPR000182">
    <property type="entry name" value="GNAT_dom"/>
</dbReference>
<proteinExistence type="predicted"/>
<dbReference type="InterPro" id="IPR016181">
    <property type="entry name" value="Acyl_CoA_acyltransferase"/>
</dbReference>
<dbReference type="PANTHER" id="PTHR43792">
    <property type="entry name" value="GNAT FAMILY, PUTATIVE (AFU_ORTHOLOGUE AFUA_3G00765)-RELATED-RELATED"/>
    <property type="match status" value="1"/>
</dbReference>
<dbReference type="Gene3D" id="3.40.630.30">
    <property type="match status" value="1"/>
</dbReference>
<evidence type="ECO:0000313" key="3">
    <source>
        <dbReference type="Proteomes" id="UP000635565"/>
    </source>
</evidence>
<dbReference type="PROSITE" id="PS51186">
    <property type="entry name" value="GNAT"/>
    <property type="match status" value="1"/>
</dbReference>
<reference evidence="2 3" key="1">
    <citation type="journal article" date="2021" name="Int. J. Syst. Evol. Microbiol.">
        <title>Reticulibacter mediterranei gen. nov., sp. nov., within the new family Reticulibacteraceae fam. nov., and Ktedonospora formicarum gen. nov., sp. nov., Ktedonobacter robiniae sp. nov., Dictyobacter formicarum sp. nov. and Dictyobacter arantiisoli sp. nov., belonging to the class Ktedonobacteria.</title>
        <authorList>
            <person name="Yabe S."/>
            <person name="Zheng Y."/>
            <person name="Wang C.M."/>
            <person name="Sakai Y."/>
            <person name="Abe K."/>
            <person name="Yokota A."/>
            <person name="Donadio S."/>
            <person name="Cavaletti L."/>
            <person name="Monciardini P."/>
        </authorList>
    </citation>
    <scope>NUCLEOTIDE SEQUENCE [LARGE SCALE GENOMIC DNA]</scope>
    <source>
        <strain evidence="2 3">SOSP1-9</strain>
    </source>
</reference>
<evidence type="ECO:0000313" key="2">
    <source>
        <dbReference type="EMBL" id="GHO88328.1"/>
    </source>
</evidence>
<gene>
    <name evidence="2" type="ORF">KSZ_63340</name>
</gene>
<dbReference type="RefSeq" id="WP_201365922.1">
    <property type="nucleotide sequence ID" value="NZ_BNJJ01000023.1"/>
</dbReference>
<sequence length="183" mass="22126">MILQTERLILRDFDERDWKLTLEYQSDPEFLRFNPWTHRTETDAHSLIRMFINWSREQPRKKYQLAIVLRENNQLIGNCGLRMNHAHAEVADLGYELDRRYWHNGYATEASQALLAFGFEQLQLHRIWAYCLSENIASAHVLEKIGMRYEGLQLESEWMKGRWWNTLQYAMLEREWQSMHPHS</sequence>
<organism evidence="2 3">
    <name type="scientific">Dictyobacter formicarum</name>
    <dbReference type="NCBI Taxonomy" id="2778368"/>
    <lineage>
        <taxon>Bacteria</taxon>
        <taxon>Bacillati</taxon>
        <taxon>Chloroflexota</taxon>
        <taxon>Ktedonobacteria</taxon>
        <taxon>Ktedonobacterales</taxon>
        <taxon>Dictyobacteraceae</taxon>
        <taxon>Dictyobacter</taxon>
    </lineage>
</organism>
<comment type="caution">
    <text evidence="2">The sequence shown here is derived from an EMBL/GenBank/DDBJ whole genome shotgun (WGS) entry which is preliminary data.</text>
</comment>
<protein>
    <submittedName>
        <fullName evidence="2">Ribosomal-protein-serine acetyltransferase</fullName>
    </submittedName>
</protein>
<keyword evidence="3" id="KW-1185">Reference proteome</keyword>
<dbReference type="InterPro" id="IPR051531">
    <property type="entry name" value="N-acetyltransferase"/>
</dbReference>
<accession>A0ABQ3VRW5</accession>
<name>A0ABQ3VRW5_9CHLR</name>
<dbReference type="EMBL" id="BNJJ01000023">
    <property type="protein sequence ID" value="GHO88328.1"/>
    <property type="molecule type" value="Genomic_DNA"/>
</dbReference>
<dbReference type="Pfam" id="PF13302">
    <property type="entry name" value="Acetyltransf_3"/>
    <property type="match status" value="1"/>
</dbReference>
<feature type="domain" description="N-acetyltransferase" evidence="1">
    <location>
        <begin position="8"/>
        <end position="174"/>
    </location>
</feature>
<dbReference type="Proteomes" id="UP000635565">
    <property type="component" value="Unassembled WGS sequence"/>
</dbReference>
<evidence type="ECO:0000259" key="1">
    <source>
        <dbReference type="PROSITE" id="PS51186"/>
    </source>
</evidence>
<dbReference type="SUPFAM" id="SSF55729">
    <property type="entry name" value="Acyl-CoA N-acyltransferases (Nat)"/>
    <property type="match status" value="1"/>
</dbReference>